<organism evidence="11 12">
    <name type="scientific">Spirosoma profusum</name>
    <dbReference type="NCBI Taxonomy" id="2771354"/>
    <lineage>
        <taxon>Bacteria</taxon>
        <taxon>Pseudomonadati</taxon>
        <taxon>Bacteroidota</taxon>
        <taxon>Cytophagia</taxon>
        <taxon>Cytophagales</taxon>
        <taxon>Cytophagaceae</taxon>
        <taxon>Spirosoma</taxon>
    </lineage>
</organism>
<dbReference type="SUPFAM" id="SSF52540">
    <property type="entry name" value="P-loop containing nucleoside triphosphate hydrolases"/>
    <property type="match status" value="1"/>
</dbReference>
<evidence type="ECO:0000256" key="1">
    <source>
        <dbReference type="ARBA" id="ARBA00022741"/>
    </source>
</evidence>
<comment type="caution">
    <text evidence="11">The sequence shown here is derived from an EMBL/GenBank/DDBJ whole genome shotgun (WGS) entry which is preliminary data.</text>
</comment>
<dbReference type="PROSITE" id="PS51192">
    <property type="entry name" value="HELICASE_ATP_BIND_1"/>
    <property type="match status" value="1"/>
</dbReference>
<feature type="short sequence motif" description="Q motif" evidence="6">
    <location>
        <begin position="13"/>
        <end position="41"/>
    </location>
</feature>
<evidence type="ECO:0000256" key="3">
    <source>
        <dbReference type="ARBA" id="ARBA00022806"/>
    </source>
</evidence>
<evidence type="ECO:0000313" key="12">
    <source>
        <dbReference type="Proteomes" id="UP000598820"/>
    </source>
</evidence>
<evidence type="ECO:0000259" key="8">
    <source>
        <dbReference type="PROSITE" id="PS51192"/>
    </source>
</evidence>
<feature type="domain" description="Helicase C-terminal" evidence="9">
    <location>
        <begin position="245"/>
        <end position="390"/>
    </location>
</feature>
<dbReference type="EMBL" id="JACWZY010000013">
    <property type="protein sequence ID" value="MBD2702161.1"/>
    <property type="molecule type" value="Genomic_DNA"/>
</dbReference>
<dbReference type="CDD" id="cd18787">
    <property type="entry name" value="SF2_C_DEAD"/>
    <property type="match status" value="1"/>
</dbReference>
<dbReference type="InterPro" id="IPR027417">
    <property type="entry name" value="P-loop_NTPase"/>
</dbReference>
<accession>A0A927ARF1</accession>
<feature type="domain" description="Helicase ATP-binding" evidence="8">
    <location>
        <begin position="44"/>
        <end position="219"/>
    </location>
</feature>
<dbReference type="InterPro" id="IPR014014">
    <property type="entry name" value="RNA_helicase_DEAD_Q_motif"/>
</dbReference>
<dbReference type="PROSITE" id="PS51195">
    <property type="entry name" value="Q_MOTIF"/>
    <property type="match status" value="1"/>
</dbReference>
<dbReference type="InterPro" id="IPR014001">
    <property type="entry name" value="Helicase_ATP-bd"/>
</dbReference>
<dbReference type="InterPro" id="IPR011545">
    <property type="entry name" value="DEAD/DEAH_box_helicase_dom"/>
</dbReference>
<name>A0A927ARF1_9BACT</name>
<dbReference type="InterPro" id="IPR001650">
    <property type="entry name" value="Helicase_C-like"/>
</dbReference>
<sequence>MVDPLSEAEKSKLTFKELGLSEPLLEAIADQQYARPYPIQQDAIPPILRGKDILGIAKTGSGKTASFVLPILELFHRTKNVSSRFASVLVLVPTRELAGQVADVFLTLGGHLFPKVKTVAVYGGVAINPQMQAVHGADIIVATPGRLLDLLAQNALRLSDVEILVLDEADKMLELGFADEMDQLFDLLPQKRQTILFSATLGDAIQHINTTLLRNPVKIEVVEETTNLELIEQLAYKVDPTRKGPLLRYLIKSEQMKQVLVFVSSTRTADNLVVKLNKNGIQAAAIHGQKGQQIRTEVLHQFKSGKLQVMVATDLLARGIDIQLLPYVINFDLPRSPKDYVHRIGRTGRAEATGKAFSLITPDDEHHFKIIQKKMGKRVEQVDTAELDLSGY</sequence>
<proteinExistence type="inferred from homology"/>
<dbReference type="SMART" id="SM00487">
    <property type="entry name" value="DEXDc"/>
    <property type="match status" value="1"/>
</dbReference>
<evidence type="ECO:0000313" key="11">
    <source>
        <dbReference type="EMBL" id="MBD2702161.1"/>
    </source>
</evidence>
<keyword evidence="3 7" id="KW-0347">Helicase</keyword>
<evidence type="ECO:0000256" key="4">
    <source>
        <dbReference type="ARBA" id="ARBA00022840"/>
    </source>
</evidence>
<evidence type="ECO:0000256" key="5">
    <source>
        <dbReference type="ARBA" id="ARBA00038437"/>
    </source>
</evidence>
<dbReference type="Pfam" id="PF00270">
    <property type="entry name" value="DEAD"/>
    <property type="match status" value="1"/>
</dbReference>
<dbReference type="CDD" id="cd00268">
    <property type="entry name" value="DEADc"/>
    <property type="match status" value="1"/>
</dbReference>
<dbReference type="PANTHER" id="PTHR47959">
    <property type="entry name" value="ATP-DEPENDENT RNA HELICASE RHLE-RELATED"/>
    <property type="match status" value="1"/>
</dbReference>
<comment type="similarity">
    <text evidence="5 7">Belongs to the DEAD box helicase family.</text>
</comment>
<reference evidence="11" key="1">
    <citation type="submission" date="2020-09" db="EMBL/GenBank/DDBJ databases">
        <authorList>
            <person name="Kim M.K."/>
        </authorList>
    </citation>
    <scope>NUCLEOTIDE SEQUENCE</scope>
    <source>
        <strain evidence="11">BT702</strain>
    </source>
</reference>
<dbReference type="SMART" id="SM00490">
    <property type="entry name" value="HELICc"/>
    <property type="match status" value="1"/>
</dbReference>
<dbReference type="Gene3D" id="3.40.50.300">
    <property type="entry name" value="P-loop containing nucleotide triphosphate hydrolases"/>
    <property type="match status" value="2"/>
</dbReference>
<keyword evidence="4 7" id="KW-0067">ATP-binding</keyword>
<dbReference type="GO" id="GO:0003724">
    <property type="term" value="F:RNA helicase activity"/>
    <property type="evidence" value="ECO:0007669"/>
    <property type="project" value="InterPro"/>
</dbReference>
<dbReference type="InterPro" id="IPR050079">
    <property type="entry name" value="DEAD_box_RNA_helicase"/>
</dbReference>
<dbReference type="GO" id="GO:0016787">
    <property type="term" value="F:hydrolase activity"/>
    <property type="evidence" value="ECO:0007669"/>
    <property type="project" value="UniProtKB-KW"/>
</dbReference>
<dbReference type="AlphaFoldDB" id="A0A927ARF1"/>
<evidence type="ECO:0000256" key="7">
    <source>
        <dbReference type="RuleBase" id="RU000492"/>
    </source>
</evidence>
<evidence type="ECO:0000259" key="9">
    <source>
        <dbReference type="PROSITE" id="PS51194"/>
    </source>
</evidence>
<feature type="domain" description="DEAD-box RNA helicase Q" evidence="10">
    <location>
        <begin position="13"/>
        <end position="41"/>
    </location>
</feature>
<dbReference type="GO" id="GO:0005829">
    <property type="term" value="C:cytosol"/>
    <property type="evidence" value="ECO:0007669"/>
    <property type="project" value="TreeGrafter"/>
</dbReference>
<dbReference type="PROSITE" id="PS51194">
    <property type="entry name" value="HELICASE_CTER"/>
    <property type="match status" value="1"/>
</dbReference>
<keyword evidence="1 7" id="KW-0547">Nucleotide-binding</keyword>
<dbReference type="PROSITE" id="PS00039">
    <property type="entry name" value="DEAD_ATP_HELICASE"/>
    <property type="match status" value="1"/>
</dbReference>
<evidence type="ECO:0000256" key="2">
    <source>
        <dbReference type="ARBA" id="ARBA00022801"/>
    </source>
</evidence>
<gene>
    <name evidence="11" type="ORF">IC229_16030</name>
</gene>
<dbReference type="RefSeq" id="WP_190888015.1">
    <property type="nucleotide sequence ID" value="NZ_JACWZY010000013.1"/>
</dbReference>
<dbReference type="GO" id="GO:0003676">
    <property type="term" value="F:nucleic acid binding"/>
    <property type="evidence" value="ECO:0007669"/>
    <property type="project" value="InterPro"/>
</dbReference>
<dbReference type="Proteomes" id="UP000598820">
    <property type="component" value="Unassembled WGS sequence"/>
</dbReference>
<keyword evidence="2 7" id="KW-0378">Hydrolase</keyword>
<dbReference type="GO" id="GO:0005524">
    <property type="term" value="F:ATP binding"/>
    <property type="evidence" value="ECO:0007669"/>
    <property type="project" value="UniProtKB-KW"/>
</dbReference>
<evidence type="ECO:0000256" key="6">
    <source>
        <dbReference type="PROSITE-ProRule" id="PRU00552"/>
    </source>
</evidence>
<dbReference type="Pfam" id="PF00271">
    <property type="entry name" value="Helicase_C"/>
    <property type="match status" value="1"/>
</dbReference>
<dbReference type="InterPro" id="IPR000629">
    <property type="entry name" value="RNA-helicase_DEAD-box_CS"/>
</dbReference>
<protein>
    <submittedName>
        <fullName evidence="11">DEAD/DEAH box helicase</fullName>
    </submittedName>
</protein>
<keyword evidence="12" id="KW-1185">Reference proteome</keyword>
<dbReference type="PANTHER" id="PTHR47959:SF13">
    <property type="entry name" value="ATP-DEPENDENT RNA HELICASE RHLE"/>
    <property type="match status" value="1"/>
</dbReference>
<dbReference type="InterPro" id="IPR044742">
    <property type="entry name" value="DEAD/DEAH_RhlB"/>
</dbReference>
<evidence type="ECO:0000259" key="10">
    <source>
        <dbReference type="PROSITE" id="PS51195"/>
    </source>
</evidence>